<evidence type="ECO:0000313" key="6">
    <source>
        <dbReference type="EMBL" id="VDI23034.1"/>
    </source>
</evidence>
<dbReference type="Proteomes" id="UP000596742">
    <property type="component" value="Unassembled WGS sequence"/>
</dbReference>
<evidence type="ECO:0000256" key="1">
    <source>
        <dbReference type="ARBA" id="ARBA00007824"/>
    </source>
</evidence>
<keyword evidence="4" id="KW-0443">Lipid metabolism</keyword>
<evidence type="ECO:0000259" key="5">
    <source>
        <dbReference type="PROSITE" id="PS51934"/>
    </source>
</evidence>
<dbReference type="AlphaFoldDB" id="A0A8B6DSE7"/>
<dbReference type="PANTHER" id="PTHR13943:SF77">
    <property type="entry name" value="LRAT DOMAIN-CONTAINING PROTEIN"/>
    <property type="match status" value="1"/>
</dbReference>
<evidence type="ECO:0000256" key="4">
    <source>
        <dbReference type="ARBA" id="ARBA00023098"/>
    </source>
</evidence>
<keyword evidence="3" id="KW-0378">Hydrolase</keyword>
<dbReference type="GO" id="GO:0004623">
    <property type="term" value="F:phospholipase A2 activity"/>
    <property type="evidence" value="ECO:0007669"/>
    <property type="project" value="TreeGrafter"/>
</dbReference>
<dbReference type="InterPro" id="IPR051496">
    <property type="entry name" value="H-rev107_PLA/AT"/>
</dbReference>
<feature type="domain" description="LRAT" evidence="5">
    <location>
        <begin position="166"/>
        <end position="284"/>
    </location>
</feature>
<dbReference type="GO" id="GO:0005737">
    <property type="term" value="C:cytoplasm"/>
    <property type="evidence" value="ECO:0007669"/>
    <property type="project" value="TreeGrafter"/>
</dbReference>
<keyword evidence="7" id="KW-1185">Reference proteome</keyword>
<sequence>MTAPTDKTVEKCSSVDIPLKYELSSEINDDITTRTDIDKSGISPSTRIHRSTSFDQSFLQRTPSFLSIKNREQFMHRQNTVDGSDLKPEDTITELDNEKQVNDNLSNIIVSEQKHKTEVKPEDCESGLSSTNLELSVQEVTEISGCIECVKAIPVFSSDEIDEGDHIAFAGAIYDHHAIVVAKLADKKFEIIEATNTISGVAVGMFLGKKALIGSSVKSFDFAKQNLRVIAYRIRQHSKEDTAERARDFCDVGRKSETYKYDLFDNNCEHFATYCVTGRKFSIQVTKFRLTGRLFLKSGFLGIGNEMKRNEKEYENGIICKKCFDINKILLDVKLRPIRNAEDVKKGDIIRYSYWNLWHEAVVISVNNINKSNLTCNIAHYAFCGFFSHRKIIEEQLKINFNGKCAMLEYGPPKYNIYDPDTVVERANGRVGEQQFVFFSNDSSHFARWCKLKLEKE</sequence>
<dbReference type="EMBL" id="UYJE01003876">
    <property type="protein sequence ID" value="VDI23034.1"/>
    <property type="molecule type" value="Genomic_DNA"/>
</dbReference>
<keyword evidence="2" id="KW-0808">Transferase</keyword>
<protein>
    <recommendedName>
        <fullName evidence="5">LRAT domain-containing protein</fullName>
    </recommendedName>
</protein>
<accession>A0A8B6DSE7</accession>
<organism evidence="6 7">
    <name type="scientific">Mytilus galloprovincialis</name>
    <name type="common">Mediterranean mussel</name>
    <dbReference type="NCBI Taxonomy" id="29158"/>
    <lineage>
        <taxon>Eukaryota</taxon>
        <taxon>Metazoa</taxon>
        <taxon>Spiralia</taxon>
        <taxon>Lophotrochozoa</taxon>
        <taxon>Mollusca</taxon>
        <taxon>Bivalvia</taxon>
        <taxon>Autobranchia</taxon>
        <taxon>Pteriomorphia</taxon>
        <taxon>Mytilida</taxon>
        <taxon>Mytiloidea</taxon>
        <taxon>Mytilidae</taxon>
        <taxon>Mytilinae</taxon>
        <taxon>Mytilus</taxon>
    </lineage>
</organism>
<evidence type="ECO:0000313" key="7">
    <source>
        <dbReference type="Proteomes" id="UP000596742"/>
    </source>
</evidence>
<dbReference type="GO" id="GO:0008970">
    <property type="term" value="F:phospholipase A1 activity"/>
    <property type="evidence" value="ECO:0007669"/>
    <property type="project" value="TreeGrafter"/>
</dbReference>
<dbReference type="PROSITE" id="PS51934">
    <property type="entry name" value="LRAT"/>
    <property type="match status" value="1"/>
</dbReference>
<dbReference type="PANTHER" id="PTHR13943">
    <property type="entry name" value="HRAS-LIKE SUPPRESSOR - RELATED"/>
    <property type="match status" value="1"/>
</dbReference>
<reference evidence="6" key="1">
    <citation type="submission" date="2018-11" db="EMBL/GenBank/DDBJ databases">
        <authorList>
            <person name="Alioto T."/>
            <person name="Alioto T."/>
        </authorList>
    </citation>
    <scope>NUCLEOTIDE SEQUENCE</scope>
</reference>
<evidence type="ECO:0000256" key="3">
    <source>
        <dbReference type="ARBA" id="ARBA00022801"/>
    </source>
</evidence>
<name>A0A8B6DSE7_MYTGA</name>
<dbReference type="OrthoDB" id="6102890at2759"/>
<comment type="caution">
    <text evidence="6">The sequence shown here is derived from an EMBL/GenBank/DDBJ whole genome shotgun (WGS) entry which is preliminary data.</text>
</comment>
<dbReference type="Gene3D" id="3.90.1720.10">
    <property type="entry name" value="endopeptidase domain like (from Nostoc punctiforme)"/>
    <property type="match status" value="2"/>
</dbReference>
<gene>
    <name evidence="6" type="ORF">MGAL_10B065729</name>
</gene>
<dbReference type="Pfam" id="PF04970">
    <property type="entry name" value="LRAT"/>
    <property type="match status" value="2"/>
</dbReference>
<dbReference type="GO" id="GO:0016410">
    <property type="term" value="F:N-acyltransferase activity"/>
    <property type="evidence" value="ECO:0007669"/>
    <property type="project" value="TreeGrafter"/>
</dbReference>
<proteinExistence type="inferred from homology"/>
<evidence type="ECO:0000256" key="2">
    <source>
        <dbReference type="ARBA" id="ARBA00022679"/>
    </source>
</evidence>
<comment type="similarity">
    <text evidence="1">Belongs to the H-rev107 family.</text>
</comment>
<dbReference type="GO" id="GO:0070292">
    <property type="term" value="P:N-acylphosphatidylethanolamine metabolic process"/>
    <property type="evidence" value="ECO:0007669"/>
    <property type="project" value="TreeGrafter"/>
</dbReference>
<dbReference type="InterPro" id="IPR007053">
    <property type="entry name" value="LRAT_dom"/>
</dbReference>